<keyword evidence="2" id="KW-0238">DNA-binding</keyword>
<dbReference type="SMART" id="SM00342">
    <property type="entry name" value="HTH_ARAC"/>
    <property type="match status" value="1"/>
</dbReference>
<reference evidence="6 7" key="1">
    <citation type="submission" date="2019-02" db="EMBL/GenBank/DDBJ databases">
        <title>Genomic Encyclopedia of Type Strains, Phase IV (KMG-IV): sequencing the most valuable type-strain genomes for metagenomic binning, comparative biology and taxonomic classification.</title>
        <authorList>
            <person name="Goeker M."/>
        </authorList>
    </citation>
    <scope>NUCLEOTIDE SEQUENCE [LARGE SCALE GENOMIC DNA]</scope>
    <source>
        <strain evidence="6 7">DSM 18116</strain>
    </source>
</reference>
<evidence type="ECO:0000313" key="7">
    <source>
        <dbReference type="Proteomes" id="UP000293874"/>
    </source>
</evidence>
<comment type="caution">
    <text evidence="6">The sequence shown here is derived from an EMBL/GenBank/DDBJ whole genome shotgun (WGS) entry which is preliminary data.</text>
</comment>
<dbReference type="InterPro" id="IPR020449">
    <property type="entry name" value="Tscrpt_reg_AraC-type_HTH"/>
</dbReference>
<dbReference type="InterPro" id="IPR018634">
    <property type="entry name" value="ChrB_C"/>
</dbReference>
<keyword evidence="1" id="KW-0805">Transcription regulation</keyword>
<sequence length="284" mass="33172">MKWITRERPKIDRIACPWLIRRFIDKDAEFIYVPFDQVIEQAKALDAIPFDVPSVEYSHHGEECTFDFIIRKHNITDPAILTMAPIVRGADTDRHDLASQASGLWAISAGMAHMHTDDHELLEKGMLLYDALYNWAKYLQKEKHTQHPQENLLLEVFDKFLKIRSGKKTPAWAKELKEMIQDHIDTSLNLKELSRDLDINPSYLSREFSRHFDNLSFGDYIRTQRIEKAKELMNDPALSLTQIAYLTGFSDQSHFTRIFKKYTGNSPSEFRKKNDQKGKGRTRK</sequence>
<dbReference type="GO" id="GO:0043565">
    <property type="term" value="F:sequence-specific DNA binding"/>
    <property type="evidence" value="ECO:0007669"/>
    <property type="project" value="InterPro"/>
</dbReference>
<feature type="region of interest" description="Disordered" evidence="4">
    <location>
        <begin position="265"/>
        <end position="284"/>
    </location>
</feature>
<dbReference type="PANTHER" id="PTHR43280">
    <property type="entry name" value="ARAC-FAMILY TRANSCRIPTIONAL REGULATOR"/>
    <property type="match status" value="1"/>
</dbReference>
<feature type="domain" description="HTH araC/xylS-type" evidence="5">
    <location>
        <begin position="174"/>
        <end position="273"/>
    </location>
</feature>
<keyword evidence="3" id="KW-0804">Transcription</keyword>
<dbReference type="OrthoDB" id="511992at2"/>
<evidence type="ECO:0000256" key="1">
    <source>
        <dbReference type="ARBA" id="ARBA00023015"/>
    </source>
</evidence>
<dbReference type="Gene3D" id="1.10.10.60">
    <property type="entry name" value="Homeodomain-like"/>
    <property type="match status" value="2"/>
</dbReference>
<name>A0A4Q7MVD3_9BACT</name>
<protein>
    <recommendedName>
        <fullName evidence="5">HTH araC/xylS-type domain-containing protein</fullName>
    </recommendedName>
</protein>
<dbReference type="PANTHER" id="PTHR43280:SF28">
    <property type="entry name" value="HTH-TYPE TRANSCRIPTIONAL ACTIVATOR RHAS"/>
    <property type="match status" value="1"/>
</dbReference>
<dbReference type="SUPFAM" id="SSF46689">
    <property type="entry name" value="Homeodomain-like"/>
    <property type="match status" value="1"/>
</dbReference>
<evidence type="ECO:0000313" key="6">
    <source>
        <dbReference type="EMBL" id="RZS71063.1"/>
    </source>
</evidence>
<evidence type="ECO:0000259" key="5">
    <source>
        <dbReference type="PROSITE" id="PS01124"/>
    </source>
</evidence>
<dbReference type="InterPro" id="IPR018060">
    <property type="entry name" value="HTH_AraC"/>
</dbReference>
<dbReference type="PROSITE" id="PS01124">
    <property type="entry name" value="HTH_ARAC_FAMILY_2"/>
    <property type="match status" value="1"/>
</dbReference>
<dbReference type="PROSITE" id="PS00041">
    <property type="entry name" value="HTH_ARAC_FAMILY_1"/>
    <property type="match status" value="1"/>
</dbReference>
<proteinExistence type="predicted"/>
<dbReference type="Pfam" id="PF09828">
    <property type="entry name" value="ChrB_C"/>
    <property type="match status" value="1"/>
</dbReference>
<accession>A0A4Q7MVD3</accession>
<dbReference type="InterPro" id="IPR018062">
    <property type="entry name" value="HTH_AraC-typ_CS"/>
</dbReference>
<evidence type="ECO:0000256" key="3">
    <source>
        <dbReference type="ARBA" id="ARBA00023163"/>
    </source>
</evidence>
<dbReference type="RefSeq" id="WP_130541600.1">
    <property type="nucleotide sequence ID" value="NZ_CP042431.1"/>
</dbReference>
<organism evidence="6 7">
    <name type="scientific">Pseudobacter ginsenosidimutans</name>
    <dbReference type="NCBI Taxonomy" id="661488"/>
    <lineage>
        <taxon>Bacteria</taxon>
        <taxon>Pseudomonadati</taxon>
        <taxon>Bacteroidota</taxon>
        <taxon>Chitinophagia</taxon>
        <taxon>Chitinophagales</taxon>
        <taxon>Chitinophagaceae</taxon>
        <taxon>Pseudobacter</taxon>
    </lineage>
</organism>
<evidence type="ECO:0000256" key="2">
    <source>
        <dbReference type="ARBA" id="ARBA00023125"/>
    </source>
</evidence>
<dbReference type="AlphaFoldDB" id="A0A4Q7MVD3"/>
<dbReference type="Proteomes" id="UP000293874">
    <property type="component" value="Unassembled WGS sequence"/>
</dbReference>
<dbReference type="Pfam" id="PF12833">
    <property type="entry name" value="HTH_18"/>
    <property type="match status" value="1"/>
</dbReference>
<evidence type="ECO:0000256" key="4">
    <source>
        <dbReference type="SAM" id="MobiDB-lite"/>
    </source>
</evidence>
<gene>
    <name evidence="6" type="ORF">EV199_2964</name>
</gene>
<dbReference type="PRINTS" id="PR00032">
    <property type="entry name" value="HTHARAC"/>
</dbReference>
<keyword evidence="7" id="KW-1185">Reference proteome</keyword>
<dbReference type="InterPro" id="IPR009057">
    <property type="entry name" value="Homeodomain-like_sf"/>
</dbReference>
<dbReference type="GO" id="GO:0003700">
    <property type="term" value="F:DNA-binding transcription factor activity"/>
    <property type="evidence" value="ECO:0007669"/>
    <property type="project" value="InterPro"/>
</dbReference>
<feature type="compositionally biased region" description="Basic and acidic residues" evidence="4">
    <location>
        <begin position="269"/>
        <end position="278"/>
    </location>
</feature>
<dbReference type="EMBL" id="SGXA01000002">
    <property type="protein sequence ID" value="RZS71063.1"/>
    <property type="molecule type" value="Genomic_DNA"/>
</dbReference>